<comment type="caution">
    <text evidence="4">The sequence shown here is derived from an EMBL/GenBank/DDBJ whole genome shotgun (WGS) entry which is preliminary data.</text>
</comment>
<dbReference type="EMBL" id="JABAFA010000055">
    <property type="protein sequence ID" value="NMD99766.1"/>
    <property type="molecule type" value="Genomic_DNA"/>
</dbReference>
<dbReference type="GO" id="GO:0046872">
    <property type="term" value="F:metal ion binding"/>
    <property type="evidence" value="ECO:0007669"/>
    <property type="project" value="UniProtKB-KW"/>
</dbReference>
<dbReference type="Pfam" id="PF01501">
    <property type="entry name" value="Glyco_transf_8"/>
    <property type="match status" value="1"/>
</dbReference>
<keyword evidence="1" id="KW-0328">Glycosyltransferase</keyword>
<dbReference type="GO" id="GO:0016757">
    <property type="term" value="F:glycosyltransferase activity"/>
    <property type="evidence" value="ECO:0007669"/>
    <property type="project" value="UniProtKB-KW"/>
</dbReference>
<proteinExistence type="predicted"/>
<gene>
    <name evidence="4" type="ORF">HF878_09925</name>
</gene>
<accession>A0A848B8I4</accession>
<dbReference type="InterPro" id="IPR029044">
    <property type="entry name" value="Nucleotide-diphossugar_trans"/>
</dbReference>
<dbReference type="PANTHER" id="PTHR13778:SF47">
    <property type="entry name" value="LIPOPOLYSACCHARIDE 1,3-GALACTOSYLTRANSFERASE"/>
    <property type="match status" value="1"/>
</dbReference>
<evidence type="ECO:0000313" key="5">
    <source>
        <dbReference type="Proteomes" id="UP000543804"/>
    </source>
</evidence>
<dbReference type="PANTHER" id="PTHR13778">
    <property type="entry name" value="GLYCOSYLTRANSFERASE 8 DOMAIN-CONTAINING PROTEIN"/>
    <property type="match status" value="1"/>
</dbReference>
<organism evidence="4 5">
    <name type="scientific">Selenomonas bovis</name>
    <dbReference type="NCBI Taxonomy" id="416586"/>
    <lineage>
        <taxon>Bacteria</taxon>
        <taxon>Bacillati</taxon>
        <taxon>Bacillota</taxon>
        <taxon>Negativicutes</taxon>
        <taxon>Selenomonadales</taxon>
        <taxon>Selenomonadaceae</taxon>
        <taxon>Selenomonas</taxon>
    </lineage>
</organism>
<sequence length="314" mass="36745">MSGNINIVFACDSNYAQHATVAMMSILKNTVDPTRIVFYLLDDQIDLSVKRKMRTSIEQAHAAIHFCEVAADQFASFFVSGQLSRAAYFRLEMGHLLPSTVERVIYLDCDLLVLDDIAALWDHDMGGHPLAAVMDLGIMASSKDWRGKQERLGFSKRDRYFNSGVLMVDLAAWRAHDYGRQAEQLAAKNAYRHHDQDALNALFHRNWQPLPLRWNVIPPVWYLFFKILRRRDFRRLAIEARQHISILHYAGGYKPWEYDVYTAFNAKYYEYLRQTAFRDAAMPQPDPRRRGRSIARQLRRLKLADFWQRFFTVF</sequence>
<dbReference type="RefSeq" id="WP_019542980.1">
    <property type="nucleotide sequence ID" value="NZ_JABAFA010000055.1"/>
</dbReference>
<name>A0A848B8I4_9FIRM</name>
<keyword evidence="2 4" id="KW-0808">Transferase</keyword>
<protein>
    <submittedName>
        <fullName evidence="4">Glycosyltransferase family 8 protein</fullName>
    </submittedName>
</protein>
<evidence type="ECO:0000256" key="3">
    <source>
        <dbReference type="ARBA" id="ARBA00022723"/>
    </source>
</evidence>
<dbReference type="InterPro" id="IPR050748">
    <property type="entry name" value="Glycosyltrans_8_dom-fam"/>
</dbReference>
<evidence type="ECO:0000256" key="1">
    <source>
        <dbReference type="ARBA" id="ARBA00022676"/>
    </source>
</evidence>
<reference evidence="4 5" key="1">
    <citation type="submission" date="2020-04" db="EMBL/GenBank/DDBJ databases">
        <authorList>
            <person name="Hitch T.C.A."/>
            <person name="Wylensek D."/>
            <person name="Clavel T."/>
        </authorList>
    </citation>
    <scope>NUCLEOTIDE SEQUENCE [LARGE SCALE GENOMIC DNA]</scope>
    <source>
        <strain evidence="4 5">PG-130-P53-12</strain>
    </source>
</reference>
<evidence type="ECO:0000313" key="4">
    <source>
        <dbReference type="EMBL" id="NMD99766.1"/>
    </source>
</evidence>
<dbReference type="InterPro" id="IPR002495">
    <property type="entry name" value="Glyco_trans_8"/>
</dbReference>
<evidence type="ECO:0000256" key="2">
    <source>
        <dbReference type="ARBA" id="ARBA00022679"/>
    </source>
</evidence>
<dbReference type="CDD" id="cd04194">
    <property type="entry name" value="GT8_A4GalT_like"/>
    <property type="match status" value="1"/>
</dbReference>
<dbReference type="SUPFAM" id="SSF53448">
    <property type="entry name" value="Nucleotide-diphospho-sugar transferases"/>
    <property type="match status" value="1"/>
</dbReference>
<dbReference type="AlphaFoldDB" id="A0A848B8I4"/>
<keyword evidence="3" id="KW-0479">Metal-binding</keyword>
<dbReference type="Gene3D" id="3.90.550.10">
    <property type="entry name" value="Spore Coat Polysaccharide Biosynthesis Protein SpsA, Chain A"/>
    <property type="match status" value="1"/>
</dbReference>
<keyword evidence="5" id="KW-1185">Reference proteome</keyword>
<dbReference type="Proteomes" id="UP000543804">
    <property type="component" value="Unassembled WGS sequence"/>
</dbReference>